<accession>A0A098GE10</accession>
<dbReference type="PROSITE" id="PS50893">
    <property type="entry name" value="ABC_TRANSPORTER_2"/>
    <property type="match status" value="2"/>
</dbReference>
<dbReference type="GO" id="GO:0016887">
    <property type="term" value="F:ATP hydrolysis activity"/>
    <property type="evidence" value="ECO:0007669"/>
    <property type="project" value="InterPro"/>
</dbReference>
<dbReference type="InterPro" id="IPR003959">
    <property type="entry name" value="ATPase_AAA_core"/>
</dbReference>
<organism evidence="6 8">
    <name type="scientific">Legionella micdadei</name>
    <name type="common">Tatlockia micdadei</name>
    <dbReference type="NCBI Taxonomy" id="451"/>
    <lineage>
        <taxon>Bacteria</taxon>
        <taxon>Pseudomonadati</taxon>
        <taxon>Pseudomonadota</taxon>
        <taxon>Gammaproteobacteria</taxon>
        <taxon>Legionellales</taxon>
        <taxon>Legionellaceae</taxon>
        <taxon>Legionella</taxon>
    </lineage>
</organism>
<gene>
    <name evidence="6" type="ORF">LMI_1412</name>
    <name evidence="7" type="ORF">SAMN02982997_00834</name>
</gene>
<dbReference type="KEGG" id="tmc:LMI_1412"/>
<keyword evidence="2" id="KW-0547">Nucleotide-binding</keyword>
<dbReference type="SUPFAM" id="SSF52540">
    <property type="entry name" value="P-loop containing nucleoside triphosphate hydrolases"/>
    <property type="match status" value="2"/>
</dbReference>
<reference evidence="7 9" key="3">
    <citation type="submission" date="2016-10" db="EMBL/GenBank/DDBJ databases">
        <authorList>
            <person name="Varghese N."/>
            <person name="Submissions S."/>
        </authorList>
    </citation>
    <scope>NUCLEOTIDE SEQUENCE [LARGE SCALE GENOMIC DNA]</scope>
    <source>
        <strain evidence="7 9">ATCC 33218</strain>
    </source>
</reference>
<evidence type="ECO:0000313" key="9">
    <source>
        <dbReference type="Proteomes" id="UP000182998"/>
    </source>
</evidence>
<evidence type="ECO:0000256" key="2">
    <source>
        <dbReference type="ARBA" id="ARBA00022741"/>
    </source>
</evidence>
<dbReference type="CDD" id="cd03221">
    <property type="entry name" value="ABCF_EF-3"/>
    <property type="match status" value="2"/>
</dbReference>
<protein>
    <submittedName>
        <fullName evidence="7">AAA domain-containing protein, putative AbiEii toxin, Type IV TA system</fullName>
    </submittedName>
    <submittedName>
        <fullName evidence="6">ABC transporter ATP-binding protein</fullName>
    </submittedName>
</protein>
<evidence type="ECO:0000259" key="5">
    <source>
        <dbReference type="PROSITE" id="PS50893"/>
    </source>
</evidence>
<dbReference type="InterPro" id="IPR027417">
    <property type="entry name" value="P-loop_NTPase"/>
</dbReference>
<dbReference type="PATRIC" id="fig|451.8.peg.2220"/>
<dbReference type="EMBL" id="LN614830">
    <property type="protein sequence ID" value="CEG60719.1"/>
    <property type="molecule type" value="Genomic_DNA"/>
</dbReference>
<dbReference type="InterPro" id="IPR050611">
    <property type="entry name" value="ABCF"/>
</dbReference>
<feature type="domain" description="ABC transporter" evidence="5">
    <location>
        <begin position="278"/>
        <end position="486"/>
    </location>
</feature>
<keyword evidence="4" id="KW-0175">Coiled coil</keyword>
<dbReference type="Proteomes" id="UP000032414">
    <property type="component" value="Chromosome I"/>
</dbReference>
<name>A0A098GE10_LEGMI</name>
<dbReference type="EMBL" id="FMVN01000004">
    <property type="protein sequence ID" value="SCY11040.1"/>
    <property type="molecule type" value="Genomic_DNA"/>
</dbReference>
<dbReference type="PROSITE" id="PS00211">
    <property type="entry name" value="ABC_TRANSPORTER_1"/>
    <property type="match status" value="1"/>
</dbReference>
<dbReference type="STRING" id="451.B6N58_08510"/>
<sequence>MPHKPIQFEELSLIYPHKTCFEGFSGQIQYGDRIAIIGRNGAGKSTLLKMLYGSLRPTEGEIKFPQEVNPGYLPQIIGDYQGLSGGQRLNHFLTKLLAANPNLLLLDEPTNHLDNRNRRSLIRMLKHYHGTLIIVSHDMEIINGVADTLWHIDAKRITVFSGRYQDYQQMLAKKKEFIEQQLDNLSRQRREVHLALMREQERNKRSRIQGEKHITHRKWPTIRSYTKLASSVRSGDKRLSQIREKKQTLFEQLSQLHQPEVIQPKFKLNSAKYHKAVIAIQDASVSHPNKPAVLSDINLQVNASERVALCGDNGSGKSTLAKAILDKPLLIKKGVWAVPDRDDIGYLDQHYDHLAIGKSVLDAMRDAMPKASDIEIREHLNDFLFRKNQEIQIFIEELSGGEKVRLSLALIAANPPKLLILDELTNNLDLETRAHVIQVLRQFRGAMIVISHDNDFLEAIHIGTKYLVHQGKIRRLNDALRVIEYE</sequence>
<dbReference type="HOGENOM" id="CLU_000604_36_0_6"/>
<keyword evidence="1" id="KW-0677">Repeat</keyword>
<dbReference type="PANTHER" id="PTHR19211">
    <property type="entry name" value="ATP-BINDING TRANSPORT PROTEIN-RELATED"/>
    <property type="match status" value="1"/>
</dbReference>
<dbReference type="Pfam" id="PF00005">
    <property type="entry name" value="ABC_tran"/>
    <property type="match status" value="2"/>
</dbReference>
<evidence type="ECO:0000256" key="3">
    <source>
        <dbReference type="ARBA" id="ARBA00022840"/>
    </source>
</evidence>
<keyword evidence="3 6" id="KW-0067">ATP-binding</keyword>
<dbReference type="Proteomes" id="UP000182998">
    <property type="component" value="Unassembled WGS sequence"/>
</dbReference>
<reference evidence="6" key="2">
    <citation type="submission" date="2014-09" db="EMBL/GenBank/DDBJ databases">
        <authorList>
            <person name="GOMEZ-VALERO Laura"/>
        </authorList>
    </citation>
    <scope>NUCLEOTIDE SEQUENCE</scope>
    <source>
        <strain evidence="6">ATCC33218</strain>
    </source>
</reference>
<evidence type="ECO:0000256" key="1">
    <source>
        <dbReference type="ARBA" id="ARBA00022737"/>
    </source>
</evidence>
<dbReference type="InterPro" id="IPR003593">
    <property type="entry name" value="AAA+_ATPase"/>
</dbReference>
<dbReference type="OrthoDB" id="9808609at2"/>
<evidence type="ECO:0000313" key="7">
    <source>
        <dbReference type="EMBL" id="SCY11040.1"/>
    </source>
</evidence>
<dbReference type="GO" id="GO:0005524">
    <property type="term" value="F:ATP binding"/>
    <property type="evidence" value="ECO:0007669"/>
    <property type="project" value="UniProtKB-KW"/>
</dbReference>
<evidence type="ECO:0000313" key="8">
    <source>
        <dbReference type="Proteomes" id="UP000032414"/>
    </source>
</evidence>
<dbReference type="InterPro" id="IPR017871">
    <property type="entry name" value="ABC_transporter-like_CS"/>
</dbReference>
<evidence type="ECO:0000313" key="6">
    <source>
        <dbReference type="EMBL" id="CEG60719.1"/>
    </source>
</evidence>
<reference evidence="8" key="1">
    <citation type="submission" date="2014-09" db="EMBL/GenBank/DDBJ databases">
        <authorList>
            <person name="Gomez-Valero L."/>
        </authorList>
    </citation>
    <scope>NUCLEOTIDE SEQUENCE [LARGE SCALE GENOMIC DNA]</scope>
    <source>
        <strain evidence="8">ATCC33218</strain>
    </source>
</reference>
<dbReference type="Pfam" id="PF13304">
    <property type="entry name" value="AAA_21"/>
    <property type="match status" value="1"/>
</dbReference>
<keyword evidence="9" id="KW-1185">Reference proteome</keyword>
<dbReference type="RefSeq" id="WP_045099076.1">
    <property type="nucleotide sequence ID" value="NZ_CP020614.1"/>
</dbReference>
<dbReference type="Gene3D" id="3.40.50.300">
    <property type="entry name" value="P-loop containing nucleotide triphosphate hydrolases"/>
    <property type="match status" value="3"/>
</dbReference>
<feature type="domain" description="ABC transporter" evidence="5">
    <location>
        <begin position="6"/>
        <end position="179"/>
    </location>
</feature>
<evidence type="ECO:0000256" key="4">
    <source>
        <dbReference type="SAM" id="Coils"/>
    </source>
</evidence>
<dbReference type="InterPro" id="IPR003439">
    <property type="entry name" value="ABC_transporter-like_ATP-bd"/>
</dbReference>
<dbReference type="AlphaFoldDB" id="A0A098GE10"/>
<proteinExistence type="predicted"/>
<feature type="coiled-coil region" evidence="4">
    <location>
        <begin position="168"/>
        <end position="202"/>
    </location>
</feature>
<dbReference type="PANTHER" id="PTHR19211:SF6">
    <property type="entry name" value="BLL7188 PROTEIN"/>
    <property type="match status" value="1"/>
</dbReference>
<dbReference type="SMART" id="SM00382">
    <property type="entry name" value="AAA"/>
    <property type="match status" value="2"/>
</dbReference>